<proteinExistence type="predicted"/>
<evidence type="ECO:0008006" key="3">
    <source>
        <dbReference type="Google" id="ProtNLM"/>
    </source>
</evidence>
<comment type="caution">
    <text evidence="1">The sequence shown here is derived from an EMBL/GenBank/DDBJ whole genome shotgun (WGS) entry which is preliminary data.</text>
</comment>
<name>A0AAE4FT45_9CYAN</name>
<dbReference type="EMBL" id="JAVMIP010000008">
    <property type="protein sequence ID" value="MDS3861067.1"/>
    <property type="molecule type" value="Genomic_DNA"/>
</dbReference>
<evidence type="ECO:0000313" key="1">
    <source>
        <dbReference type="EMBL" id="MDS3861067.1"/>
    </source>
</evidence>
<dbReference type="SUPFAM" id="SSF52980">
    <property type="entry name" value="Restriction endonuclease-like"/>
    <property type="match status" value="1"/>
</dbReference>
<dbReference type="AlphaFoldDB" id="A0AAE4FT45"/>
<reference evidence="2" key="1">
    <citation type="submission" date="2023-07" db="EMBL/GenBank/DDBJ databases">
        <authorList>
            <person name="Luz R."/>
            <person name="Cordeiro R."/>
            <person name="Fonseca A."/>
            <person name="Goncalves V."/>
        </authorList>
    </citation>
    <scope>NUCLEOTIDE SEQUENCE [LARGE SCALE GENOMIC DNA]</scope>
    <source>
        <strain evidence="2">BACA0444</strain>
    </source>
</reference>
<accession>A0AAE4FT45</accession>
<keyword evidence="2" id="KW-1185">Reference proteome</keyword>
<dbReference type="InterPro" id="IPR011335">
    <property type="entry name" value="Restrct_endonuc-II-like"/>
</dbReference>
<sequence length="78" mass="8774">MIATTQQVWTDEAFMAFSQDGHRYELVNGELVDMGSTGMEHGYVACILVAELTAFVRQRTLFCVCACGGWQRDSQTQY</sequence>
<dbReference type="InterPro" id="IPR012296">
    <property type="entry name" value="Nuclease_put_TT1808"/>
</dbReference>
<organism evidence="1 2">
    <name type="scientific">Pseudocalidococcus azoricus BACA0444</name>
    <dbReference type="NCBI Taxonomy" id="2918990"/>
    <lineage>
        <taxon>Bacteria</taxon>
        <taxon>Bacillati</taxon>
        <taxon>Cyanobacteriota</taxon>
        <taxon>Cyanophyceae</taxon>
        <taxon>Acaryochloridales</taxon>
        <taxon>Thermosynechococcaceae</taxon>
        <taxon>Pseudocalidococcus</taxon>
        <taxon>Pseudocalidococcus azoricus</taxon>
    </lineage>
</organism>
<gene>
    <name evidence="1" type="ORF">RIF25_09645</name>
</gene>
<dbReference type="Proteomes" id="UP001268256">
    <property type="component" value="Unassembled WGS sequence"/>
</dbReference>
<evidence type="ECO:0000313" key="2">
    <source>
        <dbReference type="Proteomes" id="UP001268256"/>
    </source>
</evidence>
<dbReference type="RefSeq" id="WP_322878324.1">
    <property type="nucleotide sequence ID" value="NZ_JAVMIP010000008.1"/>
</dbReference>
<dbReference type="Gene3D" id="3.90.1570.10">
    <property type="entry name" value="tt1808, chain A"/>
    <property type="match status" value="1"/>
</dbReference>
<protein>
    <recommendedName>
        <fullName evidence="3">Restriction endonuclease domain-containing protein</fullName>
    </recommendedName>
</protein>